<keyword evidence="3" id="KW-1185">Reference proteome</keyword>
<organism evidence="3 4">
    <name type="scientific">Strongyloides stercoralis</name>
    <name type="common">Threadworm</name>
    <dbReference type="NCBI Taxonomy" id="6248"/>
    <lineage>
        <taxon>Eukaryota</taxon>
        <taxon>Metazoa</taxon>
        <taxon>Ecdysozoa</taxon>
        <taxon>Nematoda</taxon>
        <taxon>Chromadorea</taxon>
        <taxon>Rhabditida</taxon>
        <taxon>Tylenchina</taxon>
        <taxon>Panagrolaimomorpha</taxon>
        <taxon>Strongyloidoidea</taxon>
        <taxon>Strongyloididae</taxon>
        <taxon>Strongyloides</taxon>
    </lineage>
</organism>
<reference evidence="4" key="1">
    <citation type="submission" date="2024-02" db="UniProtKB">
        <authorList>
            <consortium name="WormBaseParasite"/>
        </authorList>
    </citation>
    <scope>IDENTIFICATION</scope>
</reference>
<name>A0AAF5DKJ7_STRER</name>
<dbReference type="Pfam" id="PF13843">
    <property type="entry name" value="DDE_Tnp_1_7"/>
    <property type="match status" value="1"/>
</dbReference>
<feature type="region of interest" description="Disordered" evidence="1">
    <location>
        <begin position="1"/>
        <end position="37"/>
    </location>
</feature>
<evidence type="ECO:0000313" key="4">
    <source>
        <dbReference type="WBParaSite" id="TCONS_00014039.p1"/>
    </source>
</evidence>
<dbReference type="Proteomes" id="UP000035681">
    <property type="component" value="Unplaced"/>
</dbReference>
<feature type="domain" description="PiggyBac transposable element-derived protein" evidence="2">
    <location>
        <begin position="234"/>
        <end position="426"/>
    </location>
</feature>
<dbReference type="WBParaSite" id="TCONS_00014039.p1">
    <property type="protein sequence ID" value="TCONS_00014039.p1"/>
    <property type="gene ID" value="XLOC_009191"/>
</dbReference>
<evidence type="ECO:0000313" key="3">
    <source>
        <dbReference type="Proteomes" id="UP000035681"/>
    </source>
</evidence>
<dbReference type="InterPro" id="IPR029526">
    <property type="entry name" value="PGBD"/>
</dbReference>
<dbReference type="PANTHER" id="PTHR46599">
    <property type="entry name" value="PIGGYBAC TRANSPOSABLE ELEMENT-DERIVED PROTEIN 4"/>
    <property type="match status" value="1"/>
</dbReference>
<proteinExistence type="predicted"/>
<dbReference type="AlphaFoldDB" id="A0AAF5DKJ7"/>
<protein>
    <recommendedName>
        <fullName evidence="2">PiggyBac transposable element-derived protein domain-containing protein</fullName>
    </recommendedName>
</protein>
<accession>A0AAF5DKJ7</accession>
<evidence type="ECO:0000256" key="1">
    <source>
        <dbReference type="SAM" id="MobiDB-lite"/>
    </source>
</evidence>
<feature type="compositionally biased region" description="Basic and acidic residues" evidence="1">
    <location>
        <begin position="1"/>
        <end position="17"/>
    </location>
</feature>
<evidence type="ECO:0000259" key="2">
    <source>
        <dbReference type="Pfam" id="PF13843"/>
    </source>
</evidence>
<sequence length="1129" mass="131746">MTSLKKEEIQKILKETDDFSDDDDNGSYNERDNVEEDDVEDDYIDLTDNEIDENTPNLTDDEVPIKCSNNSKNICGINSSSDEDELPQYKPITKKRVKENNHVWFTEQPGTFILLPKKNMLKGKNNYEWSTQSPTIRKIPARNIIKSSPGPKGEAKNVSNPLEAWCLFFDEEMLDMIVIYTNQEIERQRDNYFYKSSWVKNTNAIEIRAYISLLYIAGARKDNHMKVEYLWSSRDPFTHIRSLWEKFIQHCNDNYTPSCECTIDEQLLSFKGNCMFRMYIPNKPDKYGIKLVFMCDSNSYYLVSGIPYIGKATKNNNLPLADYFVENLSKPIHGTYTSITVDNWFTSIPLVSKMLTEHKITMVGTLRRNKREIPQKLLTVKNRSVNSSIFLYNTNDKLQLTSFMPKKGKTVLLLSSTHDRSFKIQKDPNLKTNIWSAMKQSALKYMSTSTLKEGINKSAELKTPDVSKSFYNYAHTSVSTVMSTLNNPANIPFLNILPSSDNAKEIIVDDSLDNTISAKRKKINIFESHSSYFNFNTLDTIIKLDDLIIDYVNNNVKKNDSSIKYFHKSYDITPTKTPDLYYRIPDNVNTNYKEIVDDKSKQLTYLILDDNSVNLIGRKEASISFPGYRQGEIDMYIVLHCLYNINGNYRNAVEAVIIYEKAQETGNKEYTDSKKFSYSFSLGTLYKEPLLRFGFEKHDDMSKFAMMERLKKMLRDFTKCKLFTLTRQKIWLNKALKGKNVPIIVLCVVETLYFKVKSKLSMYSCVDLSNGSRYISSCIYKVYSTSANFLIIIMPFNLSKLFEYFCSKFRHTEVVDDIHQRQFFVFVGNIIIERLFIFNTIGPKKQILFPILHIVLFNCNKILHVLFQTKLFLHFTSQKCLFAKKTFQTYLLFRCSLFQTLIFLNVSIEDSENGMNKNAIKNILADVMRDNSLLNDVFICLMNDLTFKKLTAYTILRIFKTFFNLNIEVVEYMKTKCNLNIKFEVFDYQIIMEDNKHEVINISDFKYYKDSFIACIFLAFYLKELYNNFTINTPLGIIGFLCFIKFNELIYYLTLIIKNNLKAIDCRKIKSGIFNYLLWHIHNSNLNELITKPVYDNYFTVYPKKIDGYRNFVGSITMTINEILSLKYN</sequence>
<dbReference type="PANTHER" id="PTHR46599:SF6">
    <property type="entry name" value="DUAL SPECIFICITY PHOSPHATASE 26"/>
    <property type="match status" value="1"/>
</dbReference>